<sequence length="280" mass="30257">MNSSPQKFEDLSATGDVDGGSLTVEQAIANLESEDLGLRFYAAWWLGRFRIGEPAAVTGLIKALEDEADRTPEGGYPLRRNAARALGKLGDRQAVSPLIACLDCSDFYVREAAAQSLEMLGDPVCIPALIKLLAVGLQAEQLVSQQPDLSQPYEAILEALGTLRATEFIPLVKPFLEHPIELVQYAAARAMYQLTEEPAYGERLVKALAGERLQLRRAVLADLGAIGYLPAADAIAQTLAENSLKLISLKGLLEHQVNYVTPSTLSEGAIKVINLMDSLL</sequence>
<evidence type="ECO:0000256" key="3">
    <source>
        <dbReference type="ARBA" id="ARBA00022738"/>
    </source>
</evidence>
<dbReference type="Proteomes" id="UP000001191">
    <property type="component" value="Chromosome"/>
</dbReference>
<evidence type="ECO:0000313" key="6">
    <source>
        <dbReference type="Proteomes" id="UP000001191"/>
    </source>
</evidence>
<dbReference type="InterPro" id="IPR004155">
    <property type="entry name" value="PBS_lyase_HEAT"/>
</dbReference>
<dbReference type="Pfam" id="PF03130">
    <property type="entry name" value="HEAT_PBS"/>
    <property type="match status" value="2"/>
</dbReference>
<dbReference type="SUPFAM" id="SSF48371">
    <property type="entry name" value="ARM repeat"/>
    <property type="match status" value="1"/>
</dbReference>
<dbReference type="KEGG" id="npu:Npun_F5294"/>
<dbReference type="InterPro" id="IPR011989">
    <property type="entry name" value="ARM-like"/>
</dbReference>
<evidence type="ECO:0000256" key="1">
    <source>
        <dbReference type="ARBA" id="ARBA00009299"/>
    </source>
</evidence>
<dbReference type="EMBL" id="CP001037">
    <property type="protein sequence ID" value="ACC83615.1"/>
    <property type="molecule type" value="Genomic_DNA"/>
</dbReference>
<dbReference type="RefSeq" id="WP_012411566.1">
    <property type="nucleotide sequence ID" value="NC_010628.1"/>
</dbReference>
<name>B2J4C5_NOSP7</name>
<gene>
    <name evidence="5" type="ordered locus">Npun_F5294</name>
</gene>
<comment type="similarity">
    <text evidence="1">Belongs to the CpcE/RpcE/PecE family.</text>
</comment>
<keyword evidence="4 5" id="KW-0456">Lyase</keyword>
<dbReference type="GO" id="GO:0030089">
    <property type="term" value="C:phycobilisome"/>
    <property type="evidence" value="ECO:0007669"/>
    <property type="project" value="UniProtKB-KW"/>
</dbReference>
<keyword evidence="6" id="KW-1185">Reference proteome</keyword>
<dbReference type="AlphaFoldDB" id="B2J4C5"/>
<reference evidence="6" key="1">
    <citation type="submission" date="2008-04" db="EMBL/GenBank/DDBJ databases">
        <title>Complete sequence of chromosome of Nostoc punctiforme ATCC 29133.</title>
        <authorList>
            <consortium name="US DOE Joint Genome Institute"/>
            <person name="Copeland A."/>
            <person name="Lucas S."/>
            <person name="Lapidus A."/>
            <person name="Glavina del Rio T."/>
            <person name="Dalin E."/>
            <person name="Tice H."/>
            <person name="Pitluck S."/>
            <person name="Chain P."/>
            <person name="Malfatti S."/>
            <person name="Shin M."/>
            <person name="Vergez L."/>
            <person name="Schmutz J."/>
            <person name="Larimer F."/>
            <person name="Land M."/>
            <person name="Hauser L."/>
            <person name="Kyrpides N."/>
            <person name="Kim E."/>
            <person name="Meeks J.C."/>
            <person name="Elhai J."/>
            <person name="Campbell E.L."/>
            <person name="Thiel T."/>
            <person name="Longmire J."/>
            <person name="Potts M."/>
            <person name="Atlas R."/>
        </authorList>
    </citation>
    <scope>NUCLEOTIDE SEQUENCE [LARGE SCALE GENOMIC DNA]</scope>
    <source>
        <strain evidence="6">ATCC 29133 / PCC 73102</strain>
    </source>
</reference>
<keyword evidence="2" id="KW-0042">Antenna complex</keyword>
<dbReference type="PhylomeDB" id="B2J4C5"/>
<dbReference type="STRING" id="63737.Npun_F5294"/>
<evidence type="ECO:0000313" key="5">
    <source>
        <dbReference type="EMBL" id="ACC83615.1"/>
    </source>
</evidence>
<evidence type="ECO:0000256" key="2">
    <source>
        <dbReference type="ARBA" id="ARBA00022549"/>
    </source>
</evidence>
<protein>
    <submittedName>
        <fullName evidence="5">PBS lyase HEAT domain protein repeat-containing protein CpcE</fullName>
    </submittedName>
</protein>
<dbReference type="InterPro" id="IPR016024">
    <property type="entry name" value="ARM-type_fold"/>
</dbReference>
<organism evidence="5 6">
    <name type="scientific">Nostoc punctiforme (strain ATCC 29133 / PCC 73102)</name>
    <dbReference type="NCBI Taxonomy" id="63737"/>
    <lineage>
        <taxon>Bacteria</taxon>
        <taxon>Bacillati</taxon>
        <taxon>Cyanobacteriota</taxon>
        <taxon>Cyanophyceae</taxon>
        <taxon>Nostocales</taxon>
        <taxon>Nostocaceae</taxon>
        <taxon>Nostoc</taxon>
    </lineage>
</organism>
<dbReference type="Gene3D" id="1.25.10.10">
    <property type="entry name" value="Leucine-rich Repeat Variant"/>
    <property type="match status" value="2"/>
</dbReference>
<dbReference type="EnsemblBacteria" id="ACC83615">
    <property type="protein sequence ID" value="ACC83615"/>
    <property type="gene ID" value="Npun_F5294"/>
</dbReference>
<dbReference type="SMART" id="SM00567">
    <property type="entry name" value="EZ_HEAT"/>
    <property type="match status" value="6"/>
</dbReference>
<proteinExistence type="inferred from homology"/>
<dbReference type="OrthoDB" id="454552at2"/>
<dbReference type="PANTHER" id="PTHR12697:SF5">
    <property type="entry name" value="DEOXYHYPUSINE HYDROXYLASE"/>
    <property type="match status" value="1"/>
</dbReference>
<dbReference type="Pfam" id="PF13646">
    <property type="entry name" value="HEAT_2"/>
    <property type="match status" value="1"/>
</dbReference>
<dbReference type="HOGENOM" id="CLU_1010860_0_0_3"/>
<dbReference type="GO" id="GO:0016829">
    <property type="term" value="F:lyase activity"/>
    <property type="evidence" value="ECO:0007669"/>
    <property type="project" value="UniProtKB-KW"/>
</dbReference>
<dbReference type="eggNOG" id="COG1413">
    <property type="taxonomic scope" value="Bacteria"/>
</dbReference>
<dbReference type="PANTHER" id="PTHR12697">
    <property type="entry name" value="PBS LYASE HEAT-LIKE PROTEIN"/>
    <property type="match status" value="1"/>
</dbReference>
<accession>B2J4C5</accession>
<keyword evidence="3" id="KW-0605">Phycobilisome</keyword>
<reference evidence="5 6" key="2">
    <citation type="journal article" date="2013" name="Plant Physiol.">
        <title>A Nostoc punctiforme Sugar Transporter Necessary to Establish a Cyanobacterium-Plant Symbiosis.</title>
        <authorList>
            <person name="Ekman M."/>
            <person name="Picossi S."/>
            <person name="Campbell E.L."/>
            <person name="Meeks J.C."/>
            <person name="Flores E."/>
        </authorList>
    </citation>
    <scope>NUCLEOTIDE SEQUENCE [LARGE SCALE GENOMIC DNA]</scope>
    <source>
        <strain evidence="6">ATCC 29133 / PCC 73102</strain>
    </source>
</reference>
<dbReference type="GO" id="GO:0016491">
    <property type="term" value="F:oxidoreductase activity"/>
    <property type="evidence" value="ECO:0007669"/>
    <property type="project" value="TreeGrafter"/>
</dbReference>
<evidence type="ECO:0000256" key="4">
    <source>
        <dbReference type="ARBA" id="ARBA00023239"/>
    </source>
</evidence>